<evidence type="ECO:0000313" key="7">
    <source>
        <dbReference type="EMBL" id="AWB24233.1"/>
    </source>
</evidence>
<dbReference type="Pfam" id="PF00072">
    <property type="entry name" value="Response_reg"/>
    <property type="match status" value="1"/>
</dbReference>
<proteinExistence type="predicted"/>
<reference evidence="7 8" key="1">
    <citation type="submission" date="2018-04" db="EMBL/GenBank/DDBJ databases">
        <title>Methylobacterium sp. PR1016A genome.</title>
        <authorList>
            <person name="Park W."/>
        </authorList>
    </citation>
    <scope>NUCLEOTIDE SEQUENCE [LARGE SCALE GENOMIC DNA]</scope>
    <source>
        <strain evidence="7 8">PR1016A</strain>
    </source>
</reference>
<dbReference type="InterPro" id="IPR050595">
    <property type="entry name" value="Bact_response_regulator"/>
</dbReference>
<evidence type="ECO:0000256" key="3">
    <source>
        <dbReference type="ARBA" id="ARBA00023163"/>
    </source>
</evidence>
<evidence type="ECO:0000256" key="2">
    <source>
        <dbReference type="ARBA" id="ARBA00023015"/>
    </source>
</evidence>
<feature type="compositionally biased region" description="Basic and acidic residues" evidence="5">
    <location>
        <begin position="136"/>
        <end position="150"/>
    </location>
</feature>
<evidence type="ECO:0000256" key="4">
    <source>
        <dbReference type="PROSITE-ProRule" id="PRU00169"/>
    </source>
</evidence>
<protein>
    <submittedName>
        <fullName evidence="7">Response regulator</fullName>
    </submittedName>
</protein>
<dbReference type="SMART" id="SM00448">
    <property type="entry name" value="REC"/>
    <property type="match status" value="1"/>
</dbReference>
<dbReference type="InterPro" id="IPR001789">
    <property type="entry name" value="Sig_transdc_resp-reg_receiver"/>
</dbReference>
<evidence type="ECO:0000256" key="5">
    <source>
        <dbReference type="SAM" id="MobiDB-lite"/>
    </source>
</evidence>
<dbReference type="InterPro" id="IPR011006">
    <property type="entry name" value="CheY-like_superfamily"/>
</dbReference>
<dbReference type="PROSITE" id="PS50110">
    <property type="entry name" value="RESPONSE_REGULATORY"/>
    <property type="match status" value="1"/>
</dbReference>
<feature type="domain" description="Response regulatory" evidence="6">
    <location>
        <begin position="23"/>
        <end position="137"/>
    </location>
</feature>
<feature type="region of interest" description="Disordered" evidence="5">
    <location>
        <begin position="136"/>
        <end position="156"/>
    </location>
</feature>
<dbReference type="Proteomes" id="UP000244755">
    <property type="component" value="Chromosome 1"/>
</dbReference>
<dbReference type="KEGG" id="mee:DA075_27915"/>
<accession>A0A2R4WRS6</accession>
<dbReference type="GO" id="GO:0000160">
    <property type="term" value="P:phosphorelay signal transduction system"/>
    <property type="evidence" value="ECO:0007669"/>
    <property type="project" value="InterPro"/>
</dbReference>
<dbReference type="SUPFAM" id="SSF52172">
    <property type="entry name" value="CheY-like"/>
    <property type="match status" value="1"/>
</dbReference>
<gene>
    <name evidence="7" type="ORF">DA075_27915</name>
</gene>
<dbReference type="RefSeq" id="WP_099956001.1">
    <property type="nucleotide sequence ID" value="NZ_CP028843.1"/>
</dbReference>
<keyword evidence="2" id="KW-0805">Transcription regulation</keyword>
<feature type="modified residue" description="4-aspartylphosphate" evidence="4">
    <location>
        <position position="74"/>
    </location>
</feature>
<keyword evidence="3" id="KW-0804">Transcription</keyword>
<organism evidence="7 8">
    <name type="scientific">Methylobacterium currus</name>
    <dbReference type="NCBI Taxonomy" id="2051553"/>
    <lineage>
        <taxon>Bacteria</taxon>
        <taxon>Pseudomonadati</taxon>
        <taxon>Pseudomonadota</taxon>
        <taxon>Alphaproteobacteria</taxon>
        <taxon>Hyphomicrobiales</taxon>
        <taxon>Methylobacteriaceae</taxon>
        <taxon>Methylobacterium</taxon>
    </lineage>
</organism>
<evidence type="ECO:0000313" key="8">
    <source>
        <dbReference type="Proteomes" id="UP000244755"/>
    </source>
</evidence>
<dbReference type="AlphaFoldDB" id="A0A2R4WRS6"/>
<evidence type="ECO:0000256" key="1">
    <source>
        <dbReference type="ARBA" id="ARBA00022553"/>
    </source>
</evidence>
<keyword evidence="8" id="KW-1185">Reference proteome</keyword>
<sequence length="156" mass="17116">MEPSSPITTYRCICESVSHPEPCALVVDDDGLIRMDAMDILQDAGFRTFEASDGDKAMTLLAREHAVIVLLFTDVQMPGTRNGFAVARETASRWPHIAIVVASGHVRPEPGEMPEVARFIGKPFTSDMVHDHLRDILPDGRKPAPLRNREQAGSAP</sequence>
<evidence type="ECO:0000259" key="6">
    <source>
        <dbReference type="PROSITE" id="PS50110"/>
    </source>
</evidence>
<dbReference type="PANTHER" id="PTHR44591">
    <property type="entry name" value="STRESS RESPONSE REGULATOR PROTEIN 1"/>
    <property type="match status" value="1"/>
</dbReference>
<name>A0A2R4WRS6_9HYPH</name>
<dbReference type="Gene3D" id="3.40.50.2300">
    <property type="match status" value="1"/>
</dbReference>
<dbReference type="EMBL" id="CP028843">
    <property type="protein sequence ID" value="AWB24233.1"/>
    <property type="molecule type" value="Genomic_DNA"/>
</dbReference>
<dbReference type="PANTHER" id="PTHR44591:SF3">
    <property type="entry name" value="RESPONSE REGULATORY DOMAIN-CONTAINING PROTEIN"/>
    <property type="match status" value="1"/>
</dbReference>
<dbReference type="OrthoDB" id="9784719at2"/>
<keyword evidence="1 4" id="KW-0597">Phosphoprotein</keyword>